<comment type="similarity">
    <text evidence="1 2">Belongs to the ArsC family.</text>
</comment>
<dbReference type="PANTHER" id="PTHR30041">
    <property type="entry name" value="ARSENATE REDUCTASE"/>
    <property type="match status" value="1"/>
</dbReference>
<reference evidence="3" key="1">
    <citation type="submission" date="2021-01" db="EMBL/GenBank/DDBJ databases">
        <title>Modified the classification status of verrucomicrobia.</title>
        <authorList>
            <person name="Feng X."/>
        </authorList>
    </citation>
    <scope>NUCLEOTIDE SEQUENCE</scope>
    <source>
        <strain evidence="3">_KCTC 22039</strain>
    </source>
</reference>
<dbReference type="PROSITE" id="PS51353">
    <property type="entry name" value="ARSC"/>
    <property type="match status" value="1"/>
</dbReference>
<name>A0A8J7M9V2_9BACT</name>
<dbReference type="Gene3D" id="3.40.30.10">
    <property type="entry name" value="Glutaredoxin"/>
    <property type="match status" value="1"/>
</dbReference>
<dbReference type="PROSITE" id="PS51354">
    <property type="entry name" value="GLUTAREDOXIN_2"/>
    <property type="match status" value="1"/>
</dbReference>
<dbReference type="PANTHER" id="PTHR30041:SF8">
    <property type="entry name" value="PROTEIN YFFB"/>
    <property type="match status" value="1"/>
</dbReference>
<dbReference type="InterPro" id="IPR036249">
    <property type="entry name" value="Thioredoxin-like_sf"/>
</dbReference>
<organism evidence="3 4">
    <name type="scientific">Persicirhabdus sediminis</name>
    <dbReference type="NCBI Taxonomy" id="454144"/>
    <lineage>
        <taxon>Bacteria</taxon>
        <taxon>Pseudomonadati</taxon>
        <taxon>Verrucomicrobiota</taxon>
        <taxon>Verrucomicrobiia</taxon>
        <taxon>Verrucomicrobiales</taxon>
        <taxon>Verrucomicrobiaceae</taxon>
        <taxon>Persicirhabdus</taxon>
    </lineage>
</organism>
<dbReference type="AlphaFoldDB" id="A0A8J7M9V2"/>
<dbReference type="InterPro" id="IPR006504">
    <property type="entry name" value="Tscrpt_reg_Spx/MgsR"/>
</dbReference>
<evidence type="ECO:0000313" key="4">
    <source>
        <dbReference type="Proteomes" id="UP000624703"/>
    </source>
</evidence>
<protein>
    <submittedName>
        <fullName evidence="3">Arsenate reductase family protein</fullName>
    </submittedName>
</protein>
<dbReference type="CDD" id="cd03036">
    <property type="entry name" value="ArsC_like"/>
    <property type="match status" value="1"/>
</dbReference>
<dbReference type="EMBL" id="JAENIM010000007">
    <property type="protein sequence ID" value="MBK1789579.1"/>
    <property type="molecule type" value="Genomic_DNA"/>
</dbReference>
<evidence type="ECO:0000256" key="2">
    <source>
        <dbReference type="PROSITE-ProRule" id="PRU01282"/>
    </source>
</evidence>
<evidence type="ECO:0000256" key="1">
    <source>
        <dbReference type="ARBA" id="ARBA00007198"/>
    </source>
</evidence>
<dbReference type="Pfam" id="PF03960">
    <property type="entry name" value="ArsC"/>
    <property type="match status" value="1"/>
</dbReference>
<keyword evidence="4" id="KW-1185">Reference proteome</keyword>
<dbReference type="Proteomes" id="UP000624703">
    <property type="component" value="Unassembled WGS sequence"/>
</dbReference>
<gene>
    <name evidence="3" type="ORF">JIN82_00270</name>
</gene>
<evidence type="ECO:0000313" key="3">
    <source>
        <dbReference type="EMBL" id="MBK1789579.1"/>
    </source>
</evidence>
<proteinExistence type="inferred from homology"/>
<comment type="caution">
    <text evidence="3">The sequence shown here is derived from an EMBL/GenBank/DDBJ whole genome shotgun (WGS) entry which is preliminary data.</text>
</comment>
<dbReference type="RefSeq" id="WP_200309552.1">
    <property type="nucleotide sequence ID" value="NZ_JAENIM010000007.1"/>
</dbReference>
<dbReference type="InterPro" id="IPR006660">
    <property type="entry name" value="Arsenate_reductase-like"/>
</dbReference>
<sequence>MIRVYQYNKCSSCRKAVKWLEEKGVAFEDIAIKDQQPSRGELAEMLKIQDGNIRKLFNTSGMDYRSMGLKDKLAGMSEDEAFDLLQSNGMLVKRPFVIGDGVGLLGFKEELWADALLK</sequence>
<accession>A0A8J7M9V2</accession>
<dbReference type="SUPFAM" id="SSF52833">
    <property type="entry name" value="Thioredoxin-like"/>
    <property type="match status" value="1"/>
</dbReference>
<dbReference type="NCBIfam" id="TIGR01617">
    <property type="entry name" value="arsC_related"/>
    <property type="match status" value="1"/>
</dbReference>